<comment type="caution">
    <text evidence="1">The sequence shown here is derived from an EMBL/GenBank/DDBJ whole genome shotgun (WGS) entry which is preliminary data.</text>
</comment>
<dbReference type="Proteomes" id="UP000825935">
    <property type="component" value="Chromosome 31"/>
</dbReference>
<evidence type="ECO:0000313" key="1">
    <source>
        <dbReference type="EMBL" id="KAH7288371.1"/>
    </source>
</evidence>
<name>A0A8T2QY56_CERRI</name>
<reference evidence="1" key="1">
    <citation type="submission" date="2021-08" db="EMBL/GenBank/DDBJ databases">
        <title>WGS assembly of Ceratopteris richardii.</title>
        <authorList>
            <person name="Marchant D.B."/>
            <person name="Chen G."/>
            <person name="Jenkins J."/>
            <person name="Shu S."/>
            <person name="Leebens-Mack J."/>
            <person name="Grimwood J."/>
            <person name="Schmutz J."/>
            <person name="Soltis P."/>
            <person name="Soltis D."/>
            <person name="Chen Z.-H."/>
        </authorList>
    </citation>
    <scope>NUCLEOTIDE SEQUENCE</scope>
    <source>
        <strain evidence="1">Whitten #5841</strain>
        <tissue evidence="1">Leaf</tissue>
    </source>
</reference>
<accession>A0A8T2QY56</accession>
<evidence type="ECO:0000313" key="2">
    <source>
        <dbReference type="Proteomes" id="UP000825935"/>
    </source>
</evidence>
<sequence length="104" mass="11656">MLHTSLLLGAPSRATSCAFACGLRPLPTVPTKRHRLSNLPCLQPAHLSPLSATNHLDTPRPYITTLRMILIQWHLVHTHSFVPMKYLVAQIPYVHLSFVHFLSG</sequence>
<dbReference type="EMBL" id="CM035436">
    <property type="protein sequence ID" value="KAH7288371.1"/>
    <property type="molecule type" value="Genomic_DNA"/>
</dbReference>
<protein>
    <submittedName>
        <fullName evidence="1">Uncharacterized protein</fullName>
    </submittedName>
</protein>
<dbReference type="AlphaFoldDB" id="A0A8T2QY56"/>
<proteinExistence type="predicted"/>
<organism evidence="1 2">
    <name type="scientific">Ceratopteris richardii</name>
    <name type="common">Triangle waterfern</name>
    <dbReference type="NCBI Taxonomy" id="49495"/>
    <lineage>
        <taxon>Eukaryota</taxon>
        <taxon>Viridiplantae</taxon>
        <taxon>Streptophyta</taxon>
        <taxon>Embryophyta</taxon>
        <taxon>Tracheophyta</taxon>
        <taxon>Polypodiopsida</taxon>
        <taxon>Polypodiidae</taxon>
        <taxon>Polypodiales</taxon>
        <taxon>Pteridineae</taxon>
        <taxon>Pteridaceae</taxon>
        <taxon>Parkerioideae</taxon>
        <taxon>Ceratopteris</taxon>
    </lineage>
</organism>
<gene>
    <name evidence="1" type="ORF">KP509_31G024000</name>
</gene>
<keyword evidence="2" id="KW-1185">Reference proteome</keyword>